<feature type="region of interest" description="Disordered" evidence="12">
    <location>
        <begin position="1666"/>
        <end position="1707"/>
    </location>
</feature>
<dbReference type="Proteomes" id="UP000726737">
    <property type="component" value="Unassembled WGS sequence"/>
</dbReference>
<feature type="region of interest" description="Disordered" evidence="12">
    <location>
        <begin position="848"/>
        <end position="868"/>
    </location>
</feature>
<feature type="compositionally biased region" description="Polar residues" evidence="12">
    <location>
        <begin position="725"/>
        <end position="743"/>
    </location>
</feature>
<evidence type="ECO:0000259" key="13">
    <source>
        <dbReference type="Pfam" id="PF03416"/>
    </source>
</evidence>
<evidence type="ECO:0000256" key="4">
    <source>
        <dbReference type="ARBA" id="ARBA00022490"/>
    </source>
</evidence>
<comment type="caution">
    <text evidence="14">The sequence shown here is derived from an EMBL/GenBank/DDBJ whole genome shotgun (WGS) entry which is preliminary data.</text>
</comment>
<dbReference type="InterPro" id="IPR005078">
    <property type="entry name" value="Peptidase_C54"/>
</dbReference>
<keyword evidence="4" id="KW-0963">Cytoplasm</keyword>
<feature type="region of interest" description="Disordered" evidence="12">
    <location>
        <begin position="618"/>
        <end position="678"/>
    </location>
</feature>
<feature type="compositionally biased region" description="Low complexity" evidence="12">
    <location>
        <begin position="1145"/>
        <end position="1158"/>
    </location>
</feature>
<evidence type="ECO:0000313" key="14">
    <source>
        <dbReference type="EMBL" id="KAG0249742.1"/>
    </source>
</evidence>
<keyword evidence="5 14" id="KW-0645">Protease</keyword>
<feature type="compositionally biased region" description="Basic and acidic residues" evidence="12">
    <location>
        <begin position="333"/>
        <end position="342"/>
    </location>
</feature>
<keyword evidence="3" id="KW-0813">Transport</keyword>
<dbReference type="EMBL" id="JAAAJA010000773">
    <property type="protein sequence ID" value="KAG0249742.1"/>
    <property type="molecule type" value="Genomic_DNA"/>
</dbReference>
<keyword evidence="9" id="KW-0072">Autophagy</keyword>
<dbReference type="SUPFAM" id="SSF54001">
    <property type="entry name" value="Cysteine proteinases"/>
    <property type="match status" value="1"/>
</dbReference>
<dbReference type="GO" id="GO:0034727">
    <property type="term" value="P:piecemeal microautophagy of the nucleus"/>
    <property type="evidence" value="ECO:0007669"/>
    <property type="project" value="TreeGrafter"/>
</dbReference>
<dbReference type="GO" id="GO:0016485">
    <property type="term" value="P:protein processing"/>
    <property type="evidence" value="ECO:0007669"/>
    <property type="project" value="TreeGrafter"/>
</dbReference>
<dbReference type="PANTHER" id="PTHR22624:SF49">
    <property type="entry name" value="CYSTEINE PROTEASE"/>
    <property type="match status" value="1"/>
</dbReference>
<keyword evidence="8" id="KW-0653">Protein transport</keyword>
<keyword evidence="15" id="KW-1185">Reference proteome</keyword>
<evidence type="ECO:0000256" key="2">
    <source>
        <dbReference type="ARBA" id="ARBA00010958"/>
    </source>
</evidence>
<dbReference type="InterPro" id="IPR046792">
    <property type="entry name" value="Peptidase_C54_cat"/>
</dbReference>
<evidence type="ECO:0000256" key="7">
    <source>
        <dbReference type="ARBA" id="ARBA00022807"/>
    </source>
</evidence>
<name>A0A9P6PQ29_9FUNG</name>
<dbReference type="GO" id="GO:0000423">
    <property type="term" value="P:mitophagy"/>
    <property type="evidence" value="ECO:0007669"/>
    <property type="project" value="TreeGrafter"/>
</dbReference>
<organism evidence="14 15">
    <name type="scientific">Mortierella polycephala</name>
    <dbReference type="NCBI Taxonomy" id="41804"/>
    <lineage>
        <taxon>Eukaryota</taxon>
        <taxon>Fungi</taxon>
        <taxon>Fungi incertae sedis</taxon>
        <taxon>Mucoromycota</taxon>
        <taxon>Mortierellomycotina</taxon>
        <taxon>Mortierellomycetes</taxon>
        <taxon>Mortierellales</taxon>
        <taxon>Mortierellaceae</taxon>
        <taxon>Mortierella</taxon>
    </lineage>
</organism>
<comment type="catalytic activity">
    <reaction evidence="10">
        <text>[protein]-C-terminal L-amino acid-glycyl-phosphatidylethanolamide + H2O = [protein]-C-terminal L-amino acid-glycine + a 1,2-diacyl-sn-glycero-3-phosphoethanolamine</text>
        <dbReference type="Rhea" id="RHEA:67548"/>
        <dbReference type="Rhea" id="RHEA-COMP:17323"/>
        <dbReference type="Rhea" id="RHEA-COMP:17324"/>
        <dbReference type="ChEBI" id="CHEBI:15377"/>
        <dbReference type="ChEBI" id="CHEBI:64612"/>
        <dbReference type="ChEBI" id="CHEBI:172940"/>
        <dbReference type="ChEBI" id="CHEBI:172941"/>
    </reaction>
    <physiologicalReaction direction="left-to-right" evidence="10">
        <dbReference type="Rhea" id="RHEA:67549"/>
    </physiologicalReaction>
</comment>
<feature type="region of interest" description="Disordered" evidence="12">
    <location>
        <begin position="127"/>
        <end position="146"/>
    </location>
</feature>
<dbReference type="PANTHER" id="PTHR22624">
    <property type="entry name" value="CYSTEINE PROTEASE ATG4"/>
    <property type="match status" value="1"/>
</dbReference>
<dbReference type="Pfam" id="PF03416">
    <property type="entry name" value="Peptidase_C54"/>
    <property type="match status" value="1"/>
</dbReference>
<evidence type="ECO:0000256" key="3">
    <source>
        <dbReference type="ARBA" id="ARBA00022448"/>
    </source>
</evidence>
<dbReference type="GO" id="GO:0019786">
    <property type="term" value="F:protein-phosphatidylethanolamide deconjugating activity"/>
    <property type="evidence" value="ECO:0007669"/>
    <property type="project" value="InterPro"/>
</dbReference>
<dbReference type="GO" id="GO:0015031">
    <property type="term" value="P:protein transport"/>
    <property type="evidence" value="ECO:0007669"/>
    <property type="project" value="UniProtKB-KW"/>
</dbReference>
<evidence type="ECO:0000256" key="6">
    <source>
        <dbReference type="ARBA" id="ARBA00022801"/>
    </source>
</evidence>
<feature type="compositionally biased region" description="Basic and acidic residues" evidence="12">
    <location>
        <begin position="1683"/>
        <end position="1694"/>
    </location>
</feature>
<dbReference type="InterPro" id="IPR038765">
    <property type="entry name" value="Papain-like_cys_pep_sf"/>
</dbReference>
<evidence type="ECO:0000256" key="12">
    <source>
        <dbReference type="SAM" id="MobiDB-lite"/>
    </source>
</evidence>
<gene>
    <name evidence="14" type="primary">ATG4B_2</name>
    <name evidence="14" type="ORF">BG011_008984</name>
</gene>
<feature type="compositionally biased region" description="Polar residues" evidence="12">
    <location>
        <begin position="663"/>
        <end position="674"/>
    </location>
</feature>
<feature type="compositionally biased region" description="Basic and acidic residues" evidence="12">
    <location>
        <begin position="372"/>
        <end position="420"/>
    </location>
</feature>
<evidence type="ECO:0000256" key="5">
    <source>
        <dbReference type="ARBA" id="ARBA00022670"/>
    </source>
</evidence>
<dbReference type="GO" id="GO:0035973">
    <property type="term" value="P:aggrephagy"/>
    <property type="evidence" value="ECO:0007669"/>
    <property type="project" value="TreeGrafter"/>
</dbReference>
<keyword evidence="6" id="KW-0378">Hydrolase</keyword>
<feature type="compositionally biased region" description="Low complexity" evidence="12">
    <location>
        <begin position="848"/>
        <end position="862"/>
    </location>
</feature>
<evidence type="ECO:0000256" key="1">
    <source>
        <dbReference type="ARBA" id="ARBA00004496"/>
    </source>
</evidence>
<feature type="region of interest" description="Disordered" evidence="12">
    <location>
        <begin position="1571"/>
        <end position="1611"/>
    </location>
</feature>
<evidence type="ECO:0000256" key="8">
    <source>
        <dbReference type="ARBA" id="ARBA00022927"/>
    </source>
</evidence>
<dbReference type="GO" id="GO:0000045">
    <property type="term" value="P:autophagosome assembly"/>
    <property type="evidence" value="ECO:0007669"/>
    <property type="project" value="TreeGrafter"/>
</dbReference>
<reference evidence="14" key="1">
    <citation type="journal article" date="2020" name="Fungal Divers.">
        <title>Resolving the Mortierellaceae phylogeny through synthesis of multi-gene phylogenetics and phylogenomics.</title>
        <authorList>
            <person name="Vandepol N."/>
            <person name="Liber J."/>
            <person name="Desiro A."/>
            <person name="Na H."/>
            <person name="Kennedy M."/>
            <person name="Barry K."/>
            <person name="Grigoriev I.V."/>
            <person name="Miller A.N."/>
            <person name="O'Donnell K."/>
            <person name="Stajich J.E."/>
            <person name="Bonito G."/>
        </authorList>
    </citation>
    <scope>NUCLEOTIDE SEQUENCE</scope>
    <source>
        <strain evidence="14">KOD948</strain>
    </source>
</reference>
<dbReference type="GO" id="GO:0004197">
    <property type="term" value="F:cysteine-type endopeptidase activity"/>
    <property type="evidence" value="ECO:0007669"/>
    <property type="project" value="TreeGrafter"/>
</dbReference>
<evidence type="ECO:0000256" key="10">
    <source>
        <dbReference type="ARBA" id="ARBA00029362"/>
    </source>
</evidence>
<comment type="subcellular location">
    <subcellularLocation>
        <location evidence="1">Cytoplasm</location>
    </subcellularLocation>
</comment>
<feature type="region of interest" description="Disordered" evidence="12">
    <location>
        <begin position="705"/>
        <end position="748"/>
    </location>
</feature>
<evidence type="ECO:0000256" key="9">
    <source>
        <dbReference type="ARBA" id="ARBA00023006"/>
    </source>
</evidence>
<feature type="region of interest" description="Disordered" evidence="12">
    <location>
        <begin position="810"/>
        <end position="833"/>
    </location>
</feature>
<feature type="region of interest" description="Disordered" evidence="12">
    <location>
        <begin position="1143"/>
        <end position="1181"/>
    </location>
</feature>
<feature type="region of interest" description="Disordered" evidence="12">
    <location>
        <begin position="1"/>
        <end position="28"/>
    </location>
</feature>
<feature type="compositionally biased region" description="Polar residues" evidence="12">
    <location>
        <begin position="1592"/>
        <end position="1611"/>
    </location>
</feature>
<feature type="region of interest" description="Disordered" evidence="12">
    <location>
        <begin position="561"/>
        <end position="588"/>
    </location>
</feature>
<proteinExistence type="inferred from homology"/>
<evidence type="ECO:0000256" key="11">
    <source>
        <dbReference type="ARBA" id="ARBA00030240"/>
    </source>
</evidence>
<evidence type="ECO:0000313" key="15">
    <source>
        <dbReference type="Proteomes" id="UP000726737"/>
    </source>
</evidence>
<feature type="region of interest" description="Disordered" evidence="12">
    <location>
        <begin position="365"/>
        <end position="420"/>
    </location>
</feature>
<protein>
    <recommendedName>
        <fullName evidence="11">Autophagy-related protein 4</fullName>
    </recommendedName>
</protein>
<comment type="similarity">
    <text evidence="2">Belongs to the peptidase C54 family.</text>
</comment>
<dbReference type="GO" id="GO:0005737">
    <property type="term" value="C:cytoplasm"/>
    <property type="evidence" value="ECO:0007669"/>
    <property type="project" value="UniProtKB-SubCell"/>
</dbReference>
<sequence length="1707" mass="188657">MDSFQPLRSHQPPPSAPLPHDTRSTFNENGTGAIYAEVTYGFVPEIEHPRTTVNGSMHASARIGGNINGNINSNIIEPTISHNSQSTLEVQSVALKQPYSTAVQSPTEGYDLVEPVSPTTANYFARQKRAPQNQQQDQDGRQQKYQHEGLQLGQRALAAEDGENREEQSRHIHLTKPLLPNDQHVSASNTLMSIPTLVRSHLEEDSGDDEDDTEELFFESYTEEPDAGEHFMQATSEFFSKMGYWLYNSRVGQYIARDEKSRTKSVFQAEDIWILGACYSFEPSESSITLPVASRSRKSSVLQGQAVATNNYAVDMKTGTLNIQGSGLDSLRDAVRGQDRPRPHTISSARSMTDSEVISVYSTTTTALVPESDQRRSKSKERSRDKQLEKELAKAKKIAKAKERESEKEQEKAKAKEKMKQKELEKLQKFKAKISNPIFDKNNVREGLKDLHTVATMDPKEHNYLQIQRGFDQKPHSIHGYQPGEQPYVGLGLMTESSESPPSVIRKTRPTSILHKVPSAADFLTLKKSSQEWGSRALTNKSHHLRSQSITNLSIFSQRSTGATSHISHEDSSNARSTSSPPPYSSSIKDTMNVYEALAVGPKPSVLSRLSLNQKKLPQAPNLDDLPDIPMYYHGNEEPNAVGGIADQTIPSTPPPLAKNTGEDSPSSITSSPRNGWRRMTISGIFPKESKPESGSNTTSLKALMSATKSTSKQKEESPAPKHQPPTSWGPSTQKISFSNQGSKDGPLVAVKSGAKTVQNWLDRRRSNNNLNQQFFVASTDEPVPMVSKDLILSPPGSPLSQGADVLYGRPQTAERHPEQASQQQRHVRTRKKSSLFSLASSASITSSPKSVLKSSSPHSPSMDTIPSLPFSQARLFGNQPAEADNTHIGPVLSSSQADSIVVLEPPLVIPSNTNTNDTSSFSDLVILPPLPPESPSETFVLLDQRKIQSVVPMEHSPEDPVMVSMVNTEPDTLGDMSPIYDTRGVMREANSLGMSRHLVDQRILSSNEKDKGLSDLRSDWEALRPSKQTRPTVKEDASGFVHIRGSRTKKSSTIAMDGLSPEERERIRKIGSAYIKVKDPFVGIAAPQPKIPVMPHGLTFDQDTTAGVQRTASPEPIAAQSFAEERPSSAKSRLLNLPSALVTAPPKQSSPSSPSAALGRSLRAISPRSQSPRHTLPVVSSSASASSCSITAQPFSMEPEQVSVRNEDMTRIEDEVRSRKKDGAAADPALHIKHLLPETCGQSSRHSSNQAALQRFMHDFQSKLWFTYRKDMARIEPSYYTSDAGWGCMMRTGQSLLAHAFVQIMLGRDWRIQSSVAERDAQKYRTLLSWFADEPERYYSIHNIAKSGLALDKRVGEWFGPSTVAHALRRLSQRHVDCPLAVMVPMDNSIRMSEIVHAATTQQAIAGGDSSTPNKQEFTDTPGWKPVVMLIPARYGLDKLTERYTKNLKQLFRLPQFLGIAGGRPGRSLYFVASQGNELLYFDPHFVKPRATQEELALCPSMSYHCNVVRAMDIQELDPSMMLGFLIQSPQDLLNLSELLKRDMEKAYPLVTIVEDVSIPVAVTHPSDQTHCISTAKSPDKSLASDIAPSNMDTETNTGSQLGPPTVVQNQTVTCDVNDRRPEKCMADRSLRGELHGRDVPPVSKSRRDMKRITMTLRKEKVATDKDTMAQRGNGPYQYRNMTHDGDYSRDPDTASVKSFHSDHSL</sequence>
<feature type="region of interest" description="Disordered" evidence="12">
    <location>
        <begin position="333"/>
        <end position="353"/>
    </location>
</feature>
<feature type="domain" description="Peptidase C54 catalytic" evidence="13">
    <location>
        <begin position="1255"/>
        <end position="1537"/>
    </location>
</feature>
<keyword evidence="7" id="KW-0788">Thiol protease</keyword>
<accession>A0A9P6PQ29</accession>
<dbReference type="OrthoDB" id="2960936at2759"/>